<feature type="chain" id="PRO_5046174734" description="SLH domain-containing protein" evidence="1">
    <location>
        <begin position="23"/>
        <end position="455"/>
    </location>
</feature>
<sequence>MKKNVLILVVFAVFCISCVALAANNPFDDVPVNHWAYAAVNQLAKAGVIDGYGNGTFQGDKTLTRYEMAVIVGKAISHSAKADAENKALINKLSVEFKDELTNLGVRVDKLEKKSDKLTVNGFLHVSNQSWRNTGVYHAVSAPNYESPHANDGQWWSVGIDLYATYKVNDNWKILIEDEATRDFQSGGFYVNDANRDANTWSGGHNDQMYAFGKVGNVNTKIGKFEYQPGYGIVIRQDQKAVQGVQFAFGDPGKVKTILTYGYLRRIAGGNNSANPYIVSNTTDNRYTGAEVNIPLAKDANFKAAYHRIKNDENITATSGTVGNPSPYASEINLWEVGADKMIAKNLKLFGTYSQSNADEDNKAYLAGLTYGRMDLKKPGSYGVTARYVHWDKFTGYGHGYWASGYLHGMKGPELFTNIAIDKNVAIFAWCDWVKPADGTKGSINTVKAELDFFF</sequence>
<evidence type="ECO:0000313" key="3">
    <source>
        <dbReference type="EMBL" id="XFO71707.1"/>
    </source>
</evidence>
<keyword evidence="1" id="KW-0732">Signal</keyword>
<dbReference type="PANTHER" id="PTHR43308">
    <property type="entry name" value="OUTER MEMBRANE PROTEIN ALPHA-RELATED"/>
    <property type="match status" value="1"/>
</dbReference>
<evidence type="ECO:0000259" key="2">
    <source>
        <dbReference type="PROSITE" id="PS51272"/>
    </source>
</evidence>
<evidence type="ECO:0000313" key="4">
    <source>
        <dbReference type="Proteomes" id="UP000216052"/>
    </source>
</evidence>
<feature type="domain" description="SLH" evidence="2">
    <location>
        <begin position="23"/>
        <end position="86"/>
    </location>
</feature>
<dbReference type="Pfam" id="PF00395">
    <property type="entry name" value="SLH"/>
    <property type="match status" value="1"/>
</dbReference>
<dbReference type="InterPro" id="IPR051465">
    <property type="entry name" value="Cell_Envelope_Struct_Comp"/>
</dbReference>
<keyword evidence="4" id="KW-1185">Reference proteome</keyword>
<dbReference type="SUPFAM" id="SSF56935">
    <property type="entry name" value="Porins"/>
    <property type="match status" value="1"/>
</dbReference>
<dbReference type="PANTHER" id="PTHR43308:SF1">
    <property type="entry name" value="OUTER MEMBRANE PROTEIN ALPHA"/>
    <property type="match status" value="1"/>
</dbReference>
<organism evidence="3 4">
    <name type="scientific">Sporomusa acidovorans (strain ATCC 49682 / DSM 3132 / Mol)</name>
    <dbReference type="NCBI Taxonomy" id="1123286"/>
    <lineage>
        <taxon>Bacteria</taxon>
        <taxon>Bacillati</taxon>
        <taxon>Bacillota</taxon>
        <taxon>Negativicutes</taxon>
        <taxon>Selenomonadales</taxon>
        <taxon>Sporomusaceae</taxon>
        <taxon>Sporomusa</taxon>
    </lineage>
</organism>
<reference evidence="3" key="1">
    <citation type="submission" date="2024-05" db="EMBL/GenBank/DDBJ databases">
        <title>Isolation and characterization of Sporomusa carbonis sp. nov., a carboxydotrophic hydrogenogen in the genus of Sporomusa isolated from a charcoal burning pile.</title>
        <authorList>
            <person name="Boeer T."/>
            <person name="Rosenbaum F."/>
            <person name="Eysell L."/>
            <person name="Mueller V."/>
            <person name="Daniel R."/>
            <person name="Poehlein A."/>
        </authorList>
    </citation>
    <scope>NUCLEOTIDE SEQUENCE [LARGE SCALE GENOMIC DNA]</scope>
    <source>
        <strain evidence="3">DSM 3132</strain>
    </source>
</reference>
<proteinExistence type="predicted"/>
<dbReference type="Proteomes" id="UP000216052">
    <property type="component" value="Chromosome"/>
</dbReference>
<dbReference type="EMBL" id="CP155571">
    <property type="protein sequence ID" value="XFO71707.1"/>
    <property type="molecule type" value="Genomic_DNA"/>
</dbReference>
<name>A0ABZ3J077_SPOA4</name>
<dbReference type="PROSITE" id="PS51272">
    <property type="entry name" value="SLH"/>
    <property type="match status" value="1"/>
</dbReference>
<evidence type="ECO:0000256" key="1">
    <source>
        <dbReference type="SAM" id="SignalP"/>
    </source>
</evidence>
<gene>
    <name evidence="3" type="ORF">SPACI_017410</name>
</gene>
<dbReference type="RefSeq" id="WP_094607905.1">
    <property type="nucleotide sequence ID" value="NZ_CP155571.1"/>
</dbReference>
<dbReference type="InterPro" id="IPR001119">
    <property type="entry name" value="SLH_dom"/>
</dbReference>
<accession>A0ABZ3J077</accession>
<protein>
    <recommendedName>
        <fullName evidence="2">SLH domain-containing protein</fullName>
    </recommendedName>
</protein>
<feature type="signal peptide" evidence="1">
    <location>
        <begin position="1"/>
        <end position="22"/>
    </location>
</feature>